<dbReference type="Proteomes" id="UP000185812">
    <property type="component" value="Unassembled WGS sequence"/>
</dbReference>
<dbReference type="InterPro" id="IPR040085">
    <property type="entry name" value="MJ0674-like"/>
</dbReference>
<evidence type="ECO:0000256" key="1">
    <source>
        <dbReference type="ARBA" id="ARBA00022691"/>
    </source>
</evidence>
<keyword evidence="4 5" id="KW-0411">Iron-sulfur</keyword>
<evidence type="ECO:0000256" key="3">
    <source>
        <dbReference type="ARBA" id="ARBA00023004"/>
    </source>
</evidence>
<keyword evidence="2 5" id="KW-0479">Metal-binding</keyword>
<evidence type="ECO:0000256" key="5">
    <source>
        <dbReference type="PIRSR" id="PIRSR004869-50"/>
    </source>
</evidence>
<comment type="cofactor">
    <cofactor evidence="5">
        <name>[4Fe-4S] cluster</name>
        <dbReference type="ChEBI" id="CHEBI:49883"/>
    </cofactor>
    <text evidence="5">Binds 1 [4Fe-4S] cluster. The cluster is coordinated with 3 cysteines and an exchangeable S-adenosyl-L-methionine.</text>
</comment>
<reference evidence="8" key="1">
    <citation type="submission" date="2016-11" db="EMBL/GenBank/DDBJ databases">
        <authorList>
            <person name="Varghese N."/>
            <person name="Submissions S."/>
        </authorList>
    </citation>
    <scope>NUCLEOTIDE SEQUENCE [LARGE SCALE GENOMIC DNA]</scope>
    <source>
        <strain evidence="8">DSM 22212</strain>
    </source>
</reference>
<dbReference type="OrthoDB" id="9781783at2"/>
<dbReference type="GO" id="GO:0051536">
    <property type="term" value="F:iron-sulfur cluster binding"/>
    <property type="evidence" value="ECO:0007669"/>
    <property type="project" value="UniProtKB-KW"/>
</dbReference>
<keyword evidence="3 5" id="KW-0408">Iron</keyword>
<protein>
    <submittedName>
        <fullName evidence="7">Putative pyruvate formate lyase activating enzyme</fullName>
    </submittedName>
</protein>
<dbReference type="SUPFAM" id="SSF102114">
    <property type="entry name" value="Radical SAM enzymes"/>
    <property type="match status" value="1"/>
</dbReference>
<evidence type="ECO:0000256" key="4">
    <source>
        <dbReference type="ARBA" id="ARBA00023014"/>
    </source>
</evidence>
<organism evidence="7 8">
    <name type="scientific">Rhodothermus profundi</name>
    <dbReference type="NCBI Taxonomy" id="633813"/>
    <lineage>
        <taxon>Bacteria</taxon>
        <taxon>Pseudomonadati</taxon>
        <taxon>Rhodothermota</taxon>
        <taxon>Rhodothermia</taxon>
        <taxon>Rhodothermales</taxon>
        <taxon>Rhodothermaceae</taxon>
        <taxon>Rhodothermus</taxon>
    </lineage>
</organism>
<dbReference type="SFLD" id="SFLDG01099">
    <property type="entry name" value="Uncharacterised_Radical_SAM_Su"/>
    <property type="match status" value="1"/>
</dbReference>
<dbReference type="RefSeq" id="WP_072714264.1">
    <property type="nucleotide sequence ID" value="NZ_FRAU01000001.1"/>
</dbReference>
<keyword evidence="1 5" id="KW-0949">S-adenosyl-L-methionine</keyword>
<sequence length="323" mass="37214">MPRPWPAYRSLSRAEWQRRVEQARAMLADCRACPRDCGVNRLEDRYAACKTGRYALVSSYFPHFGEEDCLRGWNGSGTIFFAHCNLRCQFCQNYDISQAIKPHKAPPGHPPEAIAAMMLELQELGCHNINLVTPEHVVPQIIEALAIAVEHGLRLPIVYNTSAYDSLESLRLLDGIVDIYMPDFKFWSTERSRRYMKAADYPEHARAAIKEMHRQVGDLELDDEGLARRGLLIRHLVMPGCLDETRAILEWIARELGPHTYVNLMDQYYPAGRVNETTFPELNRRLSAEEFAEALQIAAELGLHRLDRRRPHPRLLMKGPWFY</sequence>
<feature type="binding site" evidence="5">
    <location>
        <position position="88"/>
    </location>
    <ligand>
        <name>[4Fe-4S] cluster</name>
        <dbReference type="ChEBI" id="CHEBI:49883"/>
        <note>4Fe-4S-S-AdoMet</note>
    </ligand>
</feature>
<dbReference type="Pfam" id="PF04055">
    <property type="entry name" value="Radical_SAM"/>
    <property type="match status" value="1"/>
</dbReference>
<proteinExistence type="predicted"/>
<dbReference type="GO" id="GO:0016829">
    <property type="term" value="F:lyase activity"/>
    <property type="evidence" value="ECO:0007669"/>
    <property type="project" value="UniProtKB-KW"/>
</dbReference>
<dbReference type="GO" id="GO:0046872">
    <property type="term" value="F:metal ion binding"/>
    <property type="evidence" value="ECO:0007669"/>
    <property type="project" value="UniProtKB-KW"/>
</dbReference>
<dbReference type="InterPro" id="IPR058240">
    <property type="entry name" value="rSAM_sf"/>
</dbReference>
<feature type="domain" description="Radical SAM core" evidence="6">
    <location>
        <begin position="79"/>
        <end position="215"/>
    </location>
</feature>
<evidence type="ECO:0000313" key="7">
    <source>
        <dbReference type="EMBL" id="SHK13080.1"/>
    </source>
</evidence>
<dbReference type="PIRSF" id="PIRSF004869">
    <property type="entry name" value="PflX_prd"/>
    <property type="match status" value="1"/>
</dbReference>
<evidence type="ECO:0000259" key="6">
    <source>
        <dbReference type="Pfam" id="PF04055"/>
    </source>
</evidence>
<keyword evidence="7" id="KW-0456">Lyase</keyword>
<dbReference type="AlphaFoldDB" id="A0A1M6PYR3"/>
<accession>A0A1M6PYR3</accession>
<name>A0A1M6PYR3_9BACT</name>
<evidence type="ECO:0000313" key="8">
    <source>
        <dbReference type="Proteomes" id="UP000185812"/>
    </source>
</evidence>
<feature type="binding site" evidence="5">
    <location>
        <position position="91"/>
    </location>
    <ligand>
        <name>[4Fe-4S] cluster</name>
        <dbReference type="ChEBI" id="CHEBI:49883"/>
        <note>4Fe-4S-S-AdoMet</note>
    </ligand>
</feature>
<keyword evidence="8" id="KW-1185">Reference proteome</keyword>
<dbReference type="PANTHER" id="PTHR43075:SF1">
    <property type="entry name" value="FORMATE LYASE ACTIVATING ENZYME, PUTATIVE (AFU_ORTHOLOGUE AFUA_2G15630)-RELATED"/>
    <property type="match status" value="1"/>
</dbReference>
<dbReference type="EMBL" id="FRAU01000001">
    <property type="protein sequence ID" value="SHK13080.1"/>
    <property type="molecule type" value="Genomic_DNA"/>
</dbReference>
<dbReference type="Gene3D" id="3.20.20.70">
    <property type="entry name" value="Aldolase class I"/>
    <property type="match status" value="1"/>
</dbReference>
<dbReference type="InterPro" id="IPR013785">
    <property type="entry name" value="Aldolase_TIM"/>
</dbReference>
<dbReference type="PANTHER" id="PTHR43075">
    <property type="entry name" value="FORMATE LYASE ACTIVATING ENZYME, PUTATIVE (AFU_ORTHOLOGUE AFUA_2G15630)-RELATED"/>
    <property type="match status" value="1"/>
</dbReference>
<gene>
    <name evidence="7" type="ORF">SAMN04488087_0390</name>
</gene>
<keyword evidence="7" id="KW-0670">Pyruvate</keyword>
<dbReference type="InterPro" id="IPR007197">
    <property type="entry name" value="rSAM"/>
</dbReference>
<evidence type="ECO:0000256" key="2">
    <source>
        <dbReference type="ARBA" id="ARBA00022723"/>
    </source>
</evidence>
<dbReference type="InterPro" id="IPR016431">
    <property type="entry name" value="Pyrv-formate_lyase-activ_prd"/>
</dbReference>
<feature type="binding site" evidence="5">
    <location>
        <position position="84"/>
    </location>
    <ligand>
        <name>[4Fe-4S] cluster</name>
        <dbReference type="ChEBI" id="CHEBI:49883"/>
        <note>4Fe-4S-S-AdoMet</note>
    </ligand>
</feature>
<dbReference type="SFLD" id="SFLDS00029">
    <property type="entry name" value="Radical_SAM"/>
    <property type="match status" value="1"/>
</dbReference>
<dbReference type="CDD" id="cd01335">
    <property type="entry name" value="Radical_SAM"/>
    <property type="match status" value="1"/>
</dbReference>